<accession>A0A9N8DES2</accession>
<proteinExistence type="predicted"/>
<sequence length="126" mass="14323">MPNIILKKTFKVKPAGFQVANEKTFSFHGGVAPTMIEAVNQKLASIRLYGRSNRIQFVLGPTGHYQCAMNHDFQKYHEEDAVVAILDVMELLGWTFRFQYDSESHSTKVNGASFTSRELFIFSRST</sequence>
<gene>
    <name evidence="1" type="ORF">SEMRO_89_G046810.1</name>
</gene>
<dbReference type="Proteomes" id="UP001153069">
    <property type="component" value="Unassembled WGS sequence"/>
</dbReference>
<dbReference type="AlphaFoldDB" id="A0A9N8DES2"/>
<protein>
    <submittedName>
        <fullName evidence="1">Uncharacterized protein</fullName>
    </submittedName>
</protein>
<name>A0A9N8DES2_9STRA</name>
<reference evidence="1" key="1">
    <citation type="submission" date="2020-06" db="EMBL/GenBank/DDBJ databases">
        <authorList>
            <consortium name="Plant Systems Biology data submission"/>
        </authorList>
    </citation>
    <scope>NUCLEOTIDE SEQUENCE</scope>
    <source>
        <strain evidence="1">D6</strain>
    </source>
</reference>
<evidence type="ECO:0000313" key="1">
    <source>
        <dbReference type="EMBL" id="CAB9500661.1"/>
    </source>
</evidence>
<organism evidence="1 2">
    <name type="scientific">Seminavis robusta</name>
    <dbReference type="NCBI Taxonomy" id="568900"/>
    <lineage>
        <taxon>Eukaryota</taxon>
        <taxon>Sar</taxon>
        <taxon>Stramenopiles</taxon>
        <taxon>Ochrophyta</taxon>
        <taxon>Bacillariophyta</taxon>
        <taxon>Bacillariophyceae</taxon>
        <taxon>Bacillariophycidae</taxon>
        <taxon>Naviculales</taxon>
        <taxon>Naviculaceae</taxon>
        <taxon>Seminavis</taxon>
    </lineage>
</organism>
<dbReference type="OrthoDB" id="10379507at2759"/>
<keyword evidence="2" id="KW-1185">Reference proteome</keyword>
<dbReference type="EMBL" id="CAICTM010000088">
    <property type="protein sequence ID" value="CAB9500661.1"/>
    <property type="molecule type" value="Genomic_DNA"/>
</dbReference>
<evidence type="ECO:0000313" key="2">
    <source>
        <dbReference type="Proteomes" id="UP001153069"/>
    </source>
</evidence>
<comment type="caution">
    <text evidence="1">The sequence shown here is derived from an EMBL/GenBank/DDBJ whole genome shotgun (WGS) entry which is preliminary data.</text>
</comment>